<dbReference type="AlphaFoldDB" id="A0A916NNR5"/>
<proteinExistence type="inferred from homology"/>
<dbReference type="EMBL" id="CAJRAF010000004">
    <property type="protein sequence ID" value="CAG5016582.1"/>
    <property type="molecule type" value="Genomic_DNA"/>
</dbReference>
<keyword evidence="5" id="KW-0411">Iron-sulfur</keyword>
<evidence type="ECO:0000256" key="5">
    <source>
        <dbReference type="ARBA" id="ARBA00023014"/>
    </source>
</evidence>
<dbReference type="PROSITE" id="PS51085">
    <property type="entry name" value="2FE2S_FER_2"/>
    <property type="match status" value="1"/>
</dbReference>
<sequence length="114" mass="12777">MVLILFKMINIEIEDNEGKRHPLEVPVDIGLNMMEVLKAYEYDIQATCGGMGLCATCHVEVLSGWDKLPERNDNELDTLDTLPDAGTFSRLACQIRPDEKMEGLVLKLKALQEA</sequence>
<evidence type="ECO:0000256" key="4">
    <source>
        <dbReference type="ARBA" id="ARBA00023004"/>
    </source>
</evidence>
<gene>
    <name evidence="8" type="primary">thcC</name>
    <name evidence="8" type="ORF">DYBT9275_05585</name>
</gene>
<dbReference type="PRINTS" id="PR00355">
    <property type="entry name" value="ADRENODOXIN"/>
</dbReference>
<dbReference type="Proteomes" id="UP000680038">
    <property type="component" value="Unassembled WGS sequence"/>
</dbReference>
<dbReference type="InterPro" id="IPR001055">
    <property type="entry name" value="Adrenodoxin-like"/>
</dbReference>
<keyword evidence="2" id="KW-0001">2Fe-2S</keyword>
<dbReference type="InterPro" id="IPR036010">
    <property type="entry name" value="2Fe-2S_ferredoxin-like_sf"/>
</dbReference>
<evidence type="ECO:0000256" key="2">
    <source>
        <dbReference type="ARBA" id="ARBA00022714"/>
    </source>
</evidence>
<keyword evidence="4" id="KW-0408">Iron</keyword>
<dbReference type="InterPro" id="IPR001041">
    <property type="entry name" value="2Fe-2S_ferredoxin-type"/>
</dbReference>
<dbReference type="SUPFAM" id="SSF54292">
    <property type="entry name" value="2Fe-2S ferredoxin-like"/>
    <property type="match status" value="1"/>
</dbReference>
<dbReference type="InterPro" id="IPR012675">
    <property type="entry name" value="Beta-grasp_dom_sf"/>
</dbReference>
<evidence type="ECO:0000256" key="1">
    <source>
        <dbReference type="ARBA" id="ARBA00010914"/>
    </source>
</evidence>
<organism evidence="8 9">
    <name type="scientific">Dyadobacter helix</name>
    <dbReference type="NCBI Taxonomy" id="2822344"/>
    <lineage>
        <taxon>Bacteria</taxon>
        <taxon>Pseudomonadati</taxon>
        <taxon>Bacteroidota</taxon>
        <taxon>Cytophagia</taxon>
        <taxon>Cytophagales</taxon>
        <taxon>Spirosomataceae</taxon>
        <taxon>Dyadobacter</taxon>
    </lineage>
</organism>
<keyword evidence="9" id="KW-1185">Reference proteome</keyword>
<evidence type="ECO:0000313" key="8">
    <source>
        <dbReference type="EMBL" id="CAG5016582.1"/>
    </source>
</evidence>
<accession>A0A916NNR5</accession>
<dbReference type="GO" id="GO:0140647">
    <property type="term" value="P:P450-containing electron transport chain"/>
    <property type="evidence" value="ECO:0007669"/>
    <property type="project" value="InterPro"/>
</dbReference>
<keyword evidence="3" id="KW-0479">Metal-binding</keyword>
<comment type="cofactor">
    <cofactor evidence="6">
        <name>[2Fe-2S] cluster</name>
        <dbReference type="ChEBI" id="CHEBI:190135"/>
    </cofactor>
</comment>
<dbReference type="PANTHER" id="PTHR23426">
    <property type="entry name" value="FERREDOXIN/ADRENODOXIN"/>
    <property type="match status" value="1"/>
</dbReference>
<evidence type="ECO:0000313" key="9">
    <source>
        <dbReference type="Proteomes" id="UP000680038"/>
    </source>
</evidence>
<dbReference type="Gene3D" id="3.10.20.30">
    <property type="match status" value="1"/>
</dbReference>
<dbReference type="GO" id="GO:0051537">
    <property type="term" value="F:2 iron, 2 sulfur cluster binding"/>
    <property type="evidence" value="ECO:0007669"/>
    <property type="project" value="UniProtKB-KW"/>
</dbReference>
<evidence type="ECO:0000256" key="3">
    <source>
        <dbReference type="ARBA" id="ARBA00022723"/>
    </source>
</evidence>
<evidence type="ECO:0000259" key="7">
    <source>
        <dbReference type="PROSITE" id="PS51085"/>
    </source>
</evidence>
<dbReference type="CDD" id="cd00207">
    <property type="entry name" value="fer2"/>
    <property type="match status" value="1"/>
</dbReference>
<reference evidence="8" key="1">
    <citation type="submission" date="2021-04" db="EMBL/GenBank/DDBJ databases">
        <authorList>
            <person name="Rodrigo-Torres L."/>
            <person name="Arahal R. D."/>
            <person name="Lucena T."/>
        </authorList>
    </citation>
    <scope>NUCLEOTIDE SEQUENCE</scope>
    <source>
        <strain evidence="8">CECT 9275</strain>
    </source>
</reference>
<dbReference type="GO" id="GO:0046872">
    <property type="term" value="F:metal ion binding"/>
    <property type="evidence" value="ECO:0007669"/>
    <property type="project" value="UniProtKB-KW"/>
</dbReference>
<feature type="domain" description="2Fe-2S ferredoxin-type" evidence="7">
    <location>
        <begin position="7"/>
        <end position="112"/>
    </location>
</feature>
<comment type="caution">
    <text evidence="8">The sequence shown here is derived from an EMBL/GenBank/DDBJ whole genome shotgun (WGS) entry which is preliminary data.</text>
</comment>
<evidence type="ECO:0000256" key="6">
    <source>
        <dbReference type="ARBA" id="ARBA00034078"/>
    </source>
</evidence>
<protein>
    <submittedName>
        <fullName evidence="8">Rhodocoxin</fullName>
    </submittedName>
</protein>
<dbReference type="GO" id="GO:0009055">
    <property type="term" value="F:electron transfer activity"/>
    <property type="evidence" value="ECO:0007669"/>
    <property type="project" value="TreeGrafter"/>
</dbReference>
<comment type="similarity">
    <text evidence="1">Belongs to the adrenodoxin/putidaredoxin family.</text>
</comment>
<name>A0A916NNR5_9BACT</name>
<dbReference type="PANTHER" id="PTHR23426:SF65">
    <property type="entry name" value="FERREDOXIN-2, MITOCHONDRIAL"/>
    <property type="match status" value="1"/>
</dbReference>
<dbReference type="Pfam" id="PF00111">
    <property type="entry name" value="Fer2"/>
    <property type="match status" value="1"/>
</dbReference>